<organism evidence="2 3">
    <name type="scientific">Stigmatella aurantiaca (strain DW4/3-1)</name>
    <dbReference type="NCBI Taxonomy" id="378806"/>
    <lineage>
        <taxon>Bacteria</taxon>
        <taxon>Pseudomonadati</taxon>
        <taxon>Myxococcota</taxon>
        <taxon>Myxococcia</taxon>
        <taxon>Myxococcales</taxon>
        <taxon>Cystobacterineae</taxon>
        <taxon>Archangiaceae</taxon>
        <taxon>Stigmatella</taxon>
    </lineage>
</organism>
<dbReference type="Proteomes" id="UP000001351">
    <property type="component" value="Chromosome"/>
</dbReference>
<feature type="region of interest" description="Disordered" evidence="1">
    <location>
        <begin position="1"/>
        <end position="65"/>
    </location>
</feature>
<dbReference type="EMBL" id="CP002271">
    <property type="protein sequence ID" value="ADO75450.1"/>
    <property type="molecule type" value="Genomic_DNA"/>
</dbReference>
<proteinExistence type="predicted"/>
<dbReference type="KEGG" id="sur:STAUR_7695"/>
<sequence length="65" mass="6490">MPPGRAGAVTMAPLPFPPPFRNGAPLPFAPSSERRPAAPTGRGGFGAGLHLAGCSTSPRQSAPPT</sequence>
<evidence type="ECO:0000256" key="1">
    <source>
        <dbReference type="SAM" id="MobiDB-lite"/>
    </source>
</evidence>
<feature type="compositionally biased region" description="Polar residues" evidence="1">
    <location>
        <begin position="54"/>
        <end position="65"/>
    </location>
</feature>
<name>E3FK81_STIAD</name>
<accession>E3FK81</accession>
<evidence type="ECO:0000313" key="2">
    <source>
        <dbReference type="EMBL" id="ADO75450.1"/>
    </source>
</evidence>
<dbReference type="HOGENOM" id="CLU_2847728_0_0_7"/>
<gene>
    <name evidence="2" type="ordered locus">STAUR_7695</name>
</gene>
<reference evidence="2 3" key="1">
    <citation type="journal article" date="2011" name="Mol. Biol. Evol.">
        <title>Comparative genomic analysis of fruiting body formation in Myxococcales.</title>
        <authorList>
            <person name="Huntley S."/>
            <person name="Hamann N."/>
            <person name="Wegener-Feldbrugge S."/>
            <person name="Treuner-Lange A."/>
            <person name="Kube M."/>
            <person name="Reinhardt R."/>
            <person name="Klages S."/>
            <person name="Muller R."/>
            <person name="Ronning C.M."/>
            <person name="Nierman W.C."/>
            <person name="Sogaard-Andersen L."/>
        </authorList>
    </citation>
    <scope>NUCLEOTIDE SEQUENCE [LARGE SCALE GENOMIC DNA]</scope>
    <source>
        <strain evidence="2 3">DW4/3-1</strain>
    </source>
</reference>
<protein>
    <submittedName>
        <fullName evidence="2">Uncharacterized protein</fullName>
    </submittedName>
</protein>
<dbReference type="AlphaFoldDB" id="E3FK81"/>
<keyword evidence="3" id="KW-1185">Reference proteome</keyword>
<evidence type="ECO:0000313" key="3">
    <source>
        <dbReference type="Proteomes" id="UP000001351"/>
    </source>
</evidence>